<protein>
    <recommendedName>
        <fullName evidence="2">Aminotransferase class V domain-containing protein</fullName>
    </recommendedName>
</protein>
<dbReference type="SUPFAM" id="SSF53383">
    <property type="entry name" value="PLP-dependent transferases"/>
    <property type="match status" value="1"/>
</dbReference>
<gene>
    <name evidence="1" type="ORF">METZ01_LOCUS439859</name>
</gene>
<proteinExistence type="predicted"/>
<accession>A0A382YVX7</accession>
<dbReference type="InterPro" id="IPR015422">
    <property type="entry name" value="PyrdxlP-dep_Trfase_small"/>
</dbReference>
<name>A0A382YVX7_9ZZZZ</name>
<dbReference type="Gene3D" id="3.90.1150.10">
    <property type="entry name" value="Aspartate Aminotransferase, domain 1"/>
    <property type="match status" value="1"/>
</dbReference>
<sequence length="70" mass="8181">MNQEKIREEFPVMENRIFFDHAKVSPLPQSVRNAVDAFTHDACEFGTAHYADWMKHTDRVRDQFASLINA</sequence>
<organism evidence="1">
    <name type="scientific">marine metagenome</name>
    <dbReference type="NCBI Taxonomy" id="408172"/>
    <lineage>
        <taxon>unclassified sequences</taxon>
        <taxon>metagenomes</taxon>
        <taxon>ecological metagenomes</taxon>
    </lineage>
</organism>
<dbReference type="InterPro" id="IPR015424">
    <property type="entry name" value="PyrdxlP-dep_Trfase"/>
</dbReference>
<evidence type="ECO:0000313" key="1">
    <source>
        <dbReference type="EMBL" id="SVD87005.1"/>
    </source>
</evidence>
<evidence type="ECO:0008006" key="2">
    <source>
        <dbReference type="Google" id="ProtNLM"/>
    </source>
</evidence>
<dbReference type="EMBL" id="UINC01178696">
    <property type="protein sequence ID" value="SVD87005.1"/>
    <property type="molecule type" value="Genomic_DNA"/>
</dbReference>
<dbReference type="InterPro" id="IPR015421">
    <property type="entry name" value="PyrdxlP-dep_Trfase_major"/>
</dbReference>
<reference evidence="1" key="1">
    <citation type="submission" date="2018-05" db="EMBL/GenBank/DDBJ databases">
        <authorList>
            <person name="Lanie J.A."/>
            <person name="Ng W.-L."/>
            <person name="Kazmierczak K.M."/>
            <person name="Andrzejewski T.M."/>
            <person name="Davidsen T.M."/>
            <person name="Wayne K.J."/>
            <person name="Tettelin H."/>
            <person name="Glass J.I."/>
            <person name="Rusch D."/>
            <person name="Podicherti R."/>
            <person name="Tsui H.-C.T."/>
            <person name="Winkler M.E."/>
        </authorList>
    </citation>
    <scope>NUCLEOTIDE SEQUENCE</scope>
</reference>
<dbReference type="AlphaFoldDB" id="A0A382YVX7"/>
<feature type="non-terminal residue" evidence="1">
    <location>
        <position position="70"/>
    </location>
</feature>
<dbReference type="Gene3D" id="3.40.640.10">
    <property type="entry name" value="Type I PLP-dependent aspartate aminotransferase-like (Major domain)"/>
    <property type="match status" value="1"/>
</dbReference>